<evidence type="ECO:0000256" key="2">
    <source>
        <dbReference type="SAM" id="Phobius"/>
    </source>
</evidence>
<keyword evidence="4" id="KW-1185">Reference proteome</keyword>
<dbReference type="SUPFAM" id="SSF103473">
    <property type="entry name" value="MFS general substrate transporter"/>
    <property type="match status" value="1"/>
</dbReference>
<dbReference type="InterPro" id="IPR036259">
    <property type="entry name" value="MFS_trans_sf"/>
</dbReference>
<comment type="caution">
    <text evidence="3">The sequence shown here is derived from an EMBL/GenBank/DDBJ whole genome shotgun (WGS) entry which is preliminary data.</text>
</comment>
<feature type="compositionally biased region" description="Polar residues" evidence="1">
    <location>
        <begin position="130"/>
        <end position="139"/>
    </location>
</feature>
<dbReference type="AlphaFoldDB" id="A0A7J7MMX7"/>
<keyword evidence="2" id="KW-0472">Membrane</keyword>
<feature type="transmembrane region" description="Helical" evidence="2">
    <location>
        <begin position="25"/>
        <end position="41"/>
    </location>
</feature>
<feature type="transmembrane region" description="Helical" evidence="2">
    <location>
        <begin position="91"/>
        <end position="110"/>
    </location>
</feature>
<dbReference type="Gene3D" id="1.20.1250.20">
    <property type="entry name" value="MFS general substrate transporter like domains"/>
    <property type="match status" value="1"/>
</dbReference>
<evidence type="ECO:0000313" key="4">
    <source>
        <dbReference type="Proteomes" id="UP000541444"/>
    </source>
</evidence>
<name>A0A7J7MMX7_9MAGN</name>
<evidence type="ECO:0000313" key="3">
    <source>
        <dbReference type="EMBL" id="KAF6156164.1"/>
    </source>
</evidence>
<organism evidence="3 4">
    <name type="scientific">Kingdonia uniflora</name>
    <dbReference type="NCBI Taxonomy" id="39325"/>
    <lineage>
        <taxon>Eukaryota</taxon>
        <taxon>Viridiplantae</taxon>
        <taxon>Streptophyta</taxon>
        <taxon>Embryophyta</taxon>
        <taxon>Tracheophyta</taxon>
        <taxon>Spermatophyta</taxon>
        <taxon>Magnoliopsida</taxon>
        <taxon>Ranunculales</taxon>
        <taxon>Circaeasteraceae</taxon>
        <taxon>Kingdonia</taxon>
    </lineage>
</organism>
<dbReference type="EMBL" id="JACGCM010001377">
    <property type="protein sequence ID" value="KAF6156164.1"/>
    <property type="molecule type" value="Genomic_DNA"/>
</dbReference>
<evidence type="ECO:0000256" key="1">
    <source>
        <dbReference type="SAM" id="MobiDB-lite"/>
    </source>
</evidence>
<sequence length="139" mass="15218">MGFFMTVFMFALVIPYHHWTLKANHIGFVVMYALTFFFANFGPNATCHGISAAAGKAGAMVGAFGFLYASQNKDPTKTDKGYPARLGMRNALMVLRAINLLGFFFTFLVPEAKGRALEEMSGENEKEDNSNIAKTAESA</sequence>
<feature type="region of interest" description="Disordered" evidence="1">
    <location>
        <begin position="118"/>
        <end position="139"/>
    </location>
</feature>
<keyword evidence="2" id="KW-1133">Transmembrane helix</keyword>
<feature type="transmembrane region" description="Helical" evidence="2">
    <location>
        <begin position="53"/>
        <end position="71"/>
    </location>
</feature>
<protein>
    <submittedName>
        <fullName evidence="3">Uncharacterized protein</fullName>
    </submittedName>
</protein>
<accession>A0A7J7MMX7</accession>
<reference evidence="3 4" key="1">
    <citation type="journal article" date="2020" name="IScience">
        <title>Genome Sequencing of the Endangered Kingdonia uniflora (Circaeasteraceae, Ranunculales) Reveals Potential Mechanisms of Evolutionary Specialization.</title>
        <authorList>
            <person name="Sun Y."/>
            <person name="Deng T."/>
            <person name="Zhang A."/>
            <person name="Moore M.J."/>
            <person name="Landis J.B."/>
            <person name="Lin N."/>
            <person name="Zhang H."/>
            <person name="Zhang X."/>
            <person name="Huang J."/>
            <person name="Zhang X."/>
            <person name="Sun H."/>
            <person name="Wang H."/>
        </authorList>
    </citation>
    <scope>NUCLEOTIDE SEQUENCE [LARGE SCALE GENOMIC DNA]</scope>
    <source>
        <strain evidence="3">TB1705</strain>
        <tissue evidence="3">Leaf</tissue>
    </source>
</reference>
<proteinExistence type="predicted"/>
<dbReference type="Proteomes" id="UP000541444">
    <property type="component" value="Unassembled WGS sequence"/>
</dbReference>
<keyword evidence="2" id="KW-0812">Transmembrane</keyword>
<gene>
    <name evidence="3" type="ORF">GIB67_024134</name>
</gene>
<dbReference type="OrthoDB" id="433512at2759"/>
<feature type="compositionally biased region" description="Basic and acidic residues" evidence="1">
    <location>
        <begin position="118"/>
        <end position="129"/>
    </location>
</feature>